<sequence>MPFDLEFDWIFNDLIKLALEEVGYDVKRADSILNQQNILKDVVRGIAEADLVVADLTGLNPNVFYEIGIAHTMR</sequence>
<protein>
    <submittedName>
        <fullName evidence="1">Uncharacterized protein</fullName>
    </submittedName>
</protein>
<name>X1L0S7_9ZZZZ</name>
<evidence type="ECO:0000313" key="1">
    <source>
        <dbReference type="EMBL" id="GAI12942.1"/>
    </source>
</evidence>
<comment type="caution">
    <text evidence="1">The sequence shown here is derived from an EMBL/GenBank/DDBJ whole genome shotgun (WGS) entry which is preliminary data.</text>
</comment>
<accession>X1L0S7</accession>
<dbReference type="EMBL" id="BARV01013220">
    <property type="protein sequence ID" value="GAI12942.1"/>
    <property type="molecule type" value="Genomic_DNA"/>
</dbReference>
<dbReference type="AlphaFoldDB" id="X1L0S7"/>
<proteinExistence type="predicted"/>
<feature type="non-terminal residue" evidence="1">
    <location>
        <position position="74"/>
    </location>
</feature>
<reference evidence="1" key="1">
    <citation type="journal article" date="2014" name="Front. Microbiol.">
        <title>High frequency of phylogenetically diverse reductive dehalogenase-homologous genes in deep subseafloor sedimentary metagenomes.</title>
        <authorList>
            <person name="Kawai M."/>
            <person name="Futagami T."/>
            <person name="Toyoda A."/>
            <person name="Takaki Y."/>
            <person name="Nishi S."/>
            <person name="Hori S."/>
            <person name="Arai W."/>
            <person name="Tsubouchi T."/>
            <person name="Morono Y."/>
            <person name="Uchiyama I."/>
            <person name="Ito T."/>
            <person name="Fujiyama A."/>
            <person name="Inagaki F."/>
            <person name="Takami H."/>
        </authorList>
    </citation>
    <scope>NUCLEOTIDE SEQUENCE</scope>
    <source>
        <strain evidence="1">Expedition CK06-06</strain>
    </source>
</reference>
<gene>
    <name evidence="1" type="ORF">S06H3_24023</name>
</gene>
<dbReference type="Gene3D" id="3.40.50.450">
    <property type="match status" value="1"/>
</dbReference>
<organism evidence="1">
    <name type="scientific">marine sediment metagenome</name>
    <dbReference type="NCBI Taxonomy" id="412755"/>
    <lineage>
        <taxon>unclassified sequences</taxon>
        <taxon>metagenomes</taxon>
        <taxon>ecological metagenomes</taxon>
    </lineage>
</organism>